<gene>
    <name evidence="1" type="ORF">POCTA_138.1.T0150345</name>
</gene>
<keyword evidence="2" id="KW-1185">Reference proteome</keyword>
<protein>
    <submittedName>
        <fullName evidence="1">Uncharacterized protein</fullName>
    </submittedName>
</protein>
<organism evidence="1 2">
    <name type="scientific">Paramecium octaurelia</name>
    <dbReference type="NCBI Taxonomy" id="43137"/>
    <lineage>
        <taxon>Eukaryota</taxon>
        <taxon>Sar</taxon>
        <taxon>Alveolata</taxon>
        <taxon>Ciliophora</taxon>
        <taxon>Intramacronucleata</taxon>
        <taxon>Oligohymenophorea</taxon>
        <taxon>Peniculida</taxon>
        <taxon>Parameciidae</taxon>
        <taxon>Paramecium</taxon>
    </lineage>
</organism>
<dbReference type="Proteomes" id="UP000683925">
    <property type="component" value="Unassembled WGS sequence"/>
</dbReference>
<reference evidence="1" key="1">
    <citation type="submission" date="2021-01" db="EMBL/GenBank/DDBJ databases">
        <authorList>
            <consortium name="Genoscope - CEA"/>
            <person name="William W."/>
        </authorList>
    </citation>
    <scope>NUCLEOTIDE SEQUENCE</scope>
</reference>
<sequence>MRQRSFLPNLVQIQSPSIHPQLLFLLNKMIKTEEYVGIKQKIVKFNMLTQNPQIQQYLNIKQKQIKLNQKVQPHFSNDQILTFFLG</sequence>
<proteinExistence type="predicted"/>
<dbReference type="AlphaFoldDB" id="A0A8S1SX86"/>
<accession>A0A8S1SX86</accession>
<comment type="caution">
    <text evidence="1">The sequence shown here is derived from an EMBL/GenBank/DDBJ whole genome shotgun (WGS) entry which is preliminary data.</text>
</comment>
<evidence type="ECO:0000313" key="1">
    <source>
        <dbReference type="EMBL" id="CAD8144016.1"/>
    </source>
</evidence>
<name>A0A8S1SX86_PAROT</name>
<evidence type="ECO:0000313" key="2">
    <source>
        <dbReference type="Proteomes" id="UP000683925"/>
    </source>
</evidence>
<dbReference type="EMBL" id="CAJJDP010000015">
    <property type="protein sequence ID" value="CAD8144016.1"/>
    <property type="molecule type" value="Genomic_DNA"/>
</dbReference>